<keyword evidence="3" id="KW-0645">Protease</keyword>
<evidence type="ECO:0000256" key="1">
    <source>
        <dbReference type="SAM" id="Phobius"/>
    </source>
</evidence>
<dbReference type="InterPro" id="IPR003675">
    <property type="entry name" value="Rce1/LyrA-like_dom"/>
</dbReference>
<feature type="domain" description="CAAX prenyl protease 2/Lysostaphin resistance protein A-like" evidence="2">
    <location>
        <begin position="184"/>
        <end position="283"/>
    </location>
</feature>
<gene>
    <name evidence="3" type="ORF">Poly51_07110</name>
</gene>
<dbReference type="OrthoDB" id="258511at2"/>
<feature type="transmembrane region" description="Helical" evidence="1">
    <location>
        <begin position="271"/>
        <end position="291"/>
    </location>
</feature>
<organism evidence="3 4">
    <name type="scientific">Rubripirellula tenax</name>
    <dbReference type="NCBI Taxonomy" id="2528015"/>
    <lineage>
        <taxon>Bacteria</taxon>
        <taxon>Pseudomonadati</taxon>
        <taxon>Planctomycetota</taxon>
        <taxon>Planctomycetia</taxon>
        <taxon>Pirellulales</taxon>
        <taxon>Pirellulaceae</taxon>
        <taxon>Rubripirellula</taxon>
    </lineage>
</organism>
<evidence type="ECO:0000313" key="4">
    <source>
        <dbReference type="Proteomes" id="UP000318288"/>
    </source>
</evidence>
<dbReference type="Pfam" id="PF02517">
    <property type="entry name" value="Rce1-like"/>
    <property type="match status" value="1"/>
</dbReference>
<sequence>MPVEDPPAALVAMNLALLMAMAYSLMCWAKWIANYRSDLSALPSAMLPPRPRERPFWNPGDALIMMGSMQVIAGLAVGALTLSGLASRGTDTKSPEGAAYLITVTLAAGVVASLITLVWLRFRDRDAVSKLSLRLNDEDGILGLKAALMILPPVLLISAIASQLVTYEHPVLDSMAGLNDPLKFSMIFIGTAIVTPFVEEFLFRVLLQGGLERIADPIAEEGEQWRPRSYWPMVVSSLVFAMMHLGQGAAPIPLFFLSLGLGYLYRQTGNITAPMIVHMVLNGTTILMEGIRVMG</sequence>
<dbReference type="GO" id="GO:0080120">
    <property type="term" value="P:CAAX-box protein maturation"/>
    <property type="evidence" value="ECO:0007669"/>
    <property type="project" value="UniProtKB-ARBA"/>
</dbReference>
<dbReference type="EMBL" id="SJPW01000001">
    <property type="protein sequence ID" value="TWU60435.1"/>
    <property type="molecule type" value="Genomic_DNA"/>
</dbReference>
<keyword evidence="3" id="KW-0378">Hydrolase</keyword>
<keyword evidence="1" id="KW-0472">Membrane</keyword>
<dbReference type="AlphaFoldDB" id="A0A5C6FI01"/>
<dbReference type="GO" id="GO:0006508">
    <property type="term" value="P:proteolysis"/>
    <property type="evidence" value="ECO:0007669"/>
    <property type="project" value="UniProtKB-KW"/>
</dbReference>
<feature type="transmembrane region" description="Helical" evidence="1">
    <location>
        <begin position="238"/>
        <end position="265"/>
    </location>
</feature>
<keyword evidence="1" id="KW-1133">Transmembrane helix</keyword>
<keyword evidence="1" id="KW-0812">Transmembrane</keyword>
<protein>
    <submittedName>
        <fullName evidence="3">CAAX amino terminal protease self-immunity</fullName>
    </submittedName>
</protein>
<feature type="transmembrane region" description="Helical" evidence="1">
    <location>
        <begin position="6"/>
        <end position="29"/>
    </location>
</feature>
<reference evidence="3 4" key="1">
    <citation type="submission" date="2019-02" db="EMBL/GenBank/DDBJ databases">
        <title>Deep-cultivation of Planctomycetes and their phenomic and genomic characterization uncovers novel biology.</title>
        <authorList>
            <person name="Wiegand S."/>
            <person name="Jogler M."/>
            <person name="Boedeker C."/>
            <person name="Pinto D."/>
            <person name="Vollmers J."/>
            <person name="Rivas-Marin E."/>
            <person name="Kohn T."/>
            <person name="Peeters S.H."/>
            <person name="Heuer A."/>
            <person name="Rast P."/>
            <person name="Oberbeckmann S."/>
            <person name="Bunk B."/>
            <person name="Jeske O."/>
            <person name="Meyerdierks A."/>
            <person name="Storesund J.E."/>
            <person name="Kallscheuer N."/>
            <person name="Luecker S."/>
            <person name="Lage O.M."/>
            <person name="Pohl T."/>
            <person name="Merkel B.J."/>
            <person name="Hornburger P."/>
            <person name="Mueller R.-W."/>
            <person name="Bruemmer F."/>
            <person name="Labrenz M."/>
            <person name="Spormann A.M."/>
            <person name="Op Den Camp H."/>
            <person name="Overmann J."/>
            <person name="Amann R."/>
            <person name="Jetten M.S.M."/>
            <person name="Mascher T."/>
            <person name="Medema M.H."/>
            <person name="Devos D.P."/>
            <person name="Kaster A.-K."/>
            <person name="Ovreas L."/>
            <person name="Rohde M."/>
            <person name="Galperin M.Y."/>
            <person name="Jogler C."/>
        </authorList>
    </citation>
    <scope>NUCLEOTIDE SEQUENCE [LARGE SCALE GENOMIC DNA]</scope>
    <source>
        <strain evidence="3 4">Poly51</strain>
    </source>
</reference>
<evidence type="ECO:0000259" key="2">
    <source>
        <dbReference type="Pfam" id="PF02517"/>
    </source>
</evidence>
<evidence type="ECO:0000313" key="3">
    <source>
        <dbReference type="EMBL" id="TWU60435.1"/>
    </source>
</evidence>
<comment type="caution">
    <text evidence="3">The sequence shown here is derived from an EMBL/GenBank/DDBJ whole genome shotgun (WGS) entry which is preliminary data.</text>
</comment>
<accession>A0A5C6FI01</accession>
<feature type="transmembrane region" description="Helical" evidence="1">
    <location>
        <begin position="98"/>
        <end position="120"/>
    </location>
</feature>
<dbReference type="PANTHER" id="PTHR43592:SF15">
    <property type="entry name" value="CAAX AMINO TERMINAL PROTEASE FAMILY PROTEIN"/>
    <property type="match status" value="1"/>
</dbReference>
<feature type="transmembrane region" description="Helical" evidence="1">
    <location>
        <begin position="141"/>
        <end position="164"/>
    </location>
</feature>
<dbReference type="PANTHER" id="PTHR43592">
    <property type="entry name" value="CAAX AMINO TERMINAL PROTEASE"/>
    <property type="match status" value="1"/>
</dbReference>
<feature type="transmembrane region" description="Helical" evidence="1">
    <location>
        <begin position="62"/>
        <end position="86"/>
    </location>
</feature>
<feature type="transmembrane region" description="Helical" evidence="1">
    <location>
        <begin position="184"/>
        <end position="203"/>
    </location>
</feature>
<dbReference type="Proteomes" id="UP000318288">
    <property type="component" value="Unassembled WGS sequence"/>
</dbReference>
<dbReference type="GO" id="GO:0004175">
    <property type="term" value="F:endopeptidase activity"/>
    <property type="evidence" value="ECO:0007669"/>
    <property type="project" value="UniProtKB-ARBA"/>
</dbReference>
<proteinExistence type="predicted"/>
<keyword evidence="4" id="KW-1185">Reference proteome</keyword>
<name>A0A5C6FI01_9BACT</name>